<reference evidence="4 5" key="1">
    <citation type="submission" date="2023-01" db="EMBL/GenBank/DDBJ databases">
        <title>Bacillus changyiensis sp. nov., isolated from a coastal deposit.</title>
        <authorList>
            <person name="Xiao G."/>
            <person name="Lai Q."/>
            <person name="Hu Z."/>
            <person name="Shao Z."/>
        </authorList>
    </citation>
    <scope>NUCLEOTIDE SEQUENCE [LARGE SCALE GENOMIC DNA]</scope>
    <source>
        <strain evidence="4 5">CLL-7-23</strain>
    </source>
</reference>
<protein>
    <submittedName>
        <fullName evidence="4">GNAT family N-acetyltransferase</fullName>
    </submittedName>
</protein>
<dbReference type="Proteomes" id="UP001211894">
    <property type="component" value="Unassembled WGS sequence"/>
</dbReference>
<dbReference type="CDD" id="cd04301">
    <property type="entry name" value="NAT_SF"/>
    <property type="match status" value="1"/>
</dbReference>
<gene>
    <name evidence="4" type="ORF">PJ311_03580</name>
</gene>
<dbReference type="RefSeq" id="WP_271339540.1">
    <property type="nucleotide sequence ID" value="NZ_JAQKAB010000002.1"/>
</dbReference>
<evidence type="ECO:0000313" key="5">
    <source>
        <dbReference type="Proteomes" id="UP001211894"/>
    </source>
</evidence>
<evidence type="ECO:0000313" key="4">
    <source>
        <dbReference type="EMBL" id="MDA7025693.1"/>
    </source>
</evidence>
<proteinExistence type="predicted"/>
<dbReference type="InterPro" id="IPR050680">
    <property type="entry name" value="YpeA/RimI_acetyltransf"/>
</dbReference>
<keyword evidence="1" id="KW-0808">Transferase</keyword>
<dbReference type="PANTHER" id="PTHR43420:SF12">
    <property type="entry name" value="N-ACETYLTRANSFERASE DOMAIN-CONTAINING PROTEIN"/>
    <property type="match status" value="1"/>
</dbReference>
<dbReference type="PROSITE" id="PS51186">
    <property type="entry name" value="GNAT"/>
    <property type="match status" value="1"/>
</dbReference>
<keyword evidence="5" id="KW-1185">Reference proteome</keyword>
<organism evidence="4 5">
    <name type="scientific">Bacillus changyiensis</name>
    <dbReference type="NCBI Taxonomy" id="3004103"/>
    <lineage>
        <taxon>Bacteria</taxon>
        <taxon>Bacillati</taxon>
        <taxon>Bacillota</taxon>
        <taxon>Bacilli</taxon>
        <taxon>Bacillales</taxon>
        <taxon>Bacillaceae</taxon>
        <taxon>Bacillus</taxon>
    </lineage>
</organism>
<dbReference type="PANTHER" id="PTHR43420">
    <property type="entry name" value="ACETYLTRANSFERASE"/>
    <property type="match status" value="1"/>
</dbReference>
<evidence type="ECO:0000256" key="1">
    <source>
        <dbReference type="ARBA" id="ARBA00022679"/>
    </source>
</evidence>
<evidence type="ECO:0000259" key="3">
    <source>
        <dbReference type="PROSITE" id="PS51186"/>
    </source>
</evidence>
<dbReference type="SUPFAM" id="SSF55729">
    <property type="entry name" value="Acyl-CoA N-acyltransferases (Nat)"/>
    <property type="match status" value="1"/>
</dbReference>
<sequence>MKSVVKAETNYLLLTCSKKPQLSYDVYKDDKLPQLFASHFIQLRDAYSLTDLHTLLDHTPAILKRNYVHVKGSISQDFSISCKKALFDLGYILDEELFYGVDLSSWSGYRNDRVNWGTEKSLKDGCYVMQMFDSLTMDETFAREKLNRRRPLYEQGIIELFVCYSEEGIPIGCAELYLDHEEKISKIEEVAILEPYQRKGYGTGLIGQMLTVSKQWGIKSSYLVTNRQVKNFYEKQGFQYIHHMTTIFKYLFSSI</sequence>
<dbReference type="EMBL" id="JAQKAB010000002">
    <property type="protein sequence ID" value="MDA7025693.1"/>
    <property type="molecule type" value="Genomic_DNA"/>
</dbReference>
<name>A0ABT4X087_9BACI</name>
<evidence type="ECO:0000256" key="2">
    <source>
        <dbReference type="ARBA" id="ARBA00023315"/>
    </source>
</evidence>
<dbReference type="Pfam" id="PF00583">
    <property type="entry name" value="Acetyltransf_1"/>
    <property type="match status" value="1"/>
</dbReference>
<feature type="domain" description="N-acetyltransferase" evidence="3">
    <location>
        <begin position="112"/>
        <end position="255"/>
    </location>
</feature>
<accession>A0ABT4X087</accession>
<comment type="caution">
    <text evidence="4">The sequence shown here is derived from an EMBL/GenBank/DDBJ whole genome shotgun (WGS) entry which is preliminary data.</text>
</comment>
<dbReference type="InterPro" id="IPR016181">
    <property type="entry name" value="Acyl_CoA_acyltransferase"/>
</dbReference>
<keyword evidence="2" id="KW-0012">Acyltransferase</keyword>
<dbReference type="InterPro" id="IPR000182">
    <property type="entry name" value="GNAT_dom"/>
</dbReference>
<dbReference type="Gene3D" id="3.40.630.30">
    <property type="match status" value="1"/>
</dbReference>